<dbReference type="SMART" id="SM00679">
    <property type="entry name" value="CTNS"/>
    <property type="match status" value="2"/>
</dbReference>
<dbReference type="GO" id="GO:0000324">
    <property type="term" value="C:fungal-type vacuole"/>
    <property type="evidence" value="ECO:0007669"/>
    <property type="project" value="TreeGrafter"/>
</dbReference>
<keyword evidence="3" id="KW-0813">Transport</keyword>
<evidence type="ECO:0000256" key="12">
    <source>
        <dbReference type="SAM" id="Phobius"/>
    </source>
</evidence>
<gene>
    <name evidence="13" type="ORF">ASPVEDRAFT_48524</name>
</gene>
<dbReference type="STRING" id="1036611.A0A1L9P426"/>
<dbReference type="GO" id="GO:0015293">
    <property type="term" value="F:symporter activity"/>
    <property type="evidence" value="ECO:0007669"/>
    <property type="project" value="UniProtKB-KW"/>
</dbReference>
<dbReference type="RefSeq" id="XP_040662050.1">
    <property type="nucleotide sequence ID" value="XM_040814021.1"/>
</dbReference>
<dbReference type="GO" id="GO:0005774">
    <property type="term" value="C:vacuolar membrane"/>
    <property type="evidence" value="ECO:0007669"/>
    <property type="project" value="TreeGrafter"/>
</dbReference>
<keyword evidence="4 12" id="KW-0812">Transmembrane</keyword>
<keyword evidence="14" id="KW-1185">Reference proteome</keyword>
<evidence type="ECO:0000256" key="11">
    <source>
        <dbReference type="SAM" id="MobiDB-lite"/>
    </source>
</evidence>
<evidence type="ECO:0000256" key="4">
    <source>
        <dbReference type="ARBA" id="ARBA00022692"/>
    </source>
</evidence>
<dbReference type="PANTHER" id="PTHR13131">
    <property type="entry name" value="CYSTINOSIN"/>
    <property type="match status" value="1"/>
</dbReference>
<keyword evidence="6" id="KW-0769">Symport</keyword>
<dbReference type="InterPro" id="IPR006603">
    <property type="entry name" value="PQ-loop_rpt"/>
</dbReference>
<dbReference type="EMBL" id="KV878125">
    <property type="protein sequence ID" value="OJI96287.1"/>
    <property type="molecule type" value="Genomic_DNA"/>
</dbReference>
<evidence type="ECO:0000256" key="7">
    <source>
        <dbReference type="ARBA" id="ARBA00022989"/>
    </source>
</evidence>
<evidence type="ECO:0000256" key="3">
    <source>
        <dbReference type="ARBA" id="ARBA00022448"/>
    </source>
</evidence>
<feature type="transmembrane region" description="Helical" evidence="12">
    <location>
        <begin position="199"/>
        <end position="218"/>
    </location>
</feature>
<dbReference type="FunFam" id="1.20.1280.290:FF:000016">
    <property type="entry name" value="Cystinosin homolog"/>
    <property type="match status" value="1"/>
</dbReference>
<organism evidence="13 14">
    <name type="scientific">Aspergillus versicolor CBS 583.65</name>
    <dbReference type="NCBI Taxonomy" id="1036611"/>
    <lineage>
        <taxon>Eukaryota</taxon>
        <taxon>Fungi</taxon>
        <taxon>Dikarya</taxon>
        <taxon>Ascomycota</taxon>
        <taxon>Pezizomycotina</taxon>
        <taxon>Eurotiomycetes</taxon>
        <taxon>Eurotiomycetidae</taxon>
        <taxon>Eurotiales</taxon>
        <taxon>Aspergillaceae</taxon>
        <taxon>Aspergillus</taxon>
        <taxon>Aspergillus subgen. Nidulantes</taxon>
    </lineage>
</organism>
<feature type="transmembrane region" description="Helical" evidence="12">
    <location>
        <begin position="160"/>
        <end position="179"/>
    </location>
</feature>
<dbReference type="VEuPathDB" id="FungiDB:ASPVEDRAFT_48524"/>
<feature type="transmembrane region" description="Helical" evidence="12">
    <location>
        <begin position="128"/>
        <end position="148"/>
    </location>
</feature>
<evidence type="ECO:0000256" key="8">
    <source>
        <dbReference type="ARBA" id="ARBA00023136"/>
    </source>
</evidence>
<feature type="transmembrane region" description="Helical" evidence="12">
    <location>
        <begin position="238"/>
        <end position="257"/>
    </location>
</feature>
<evidence type="ECO:0000313" key="13">
    <source>
        <dbReference type="EMBL" id="OJI96287.1"/>
    </source>
</evidence>
<name>A0A1L9P426_ASPVE</name>
<feature type="transmembrane region" description="Helical" evidence="12">
    <location>
        <begin position="87"/>
        <end position="107"/>
    </location>
</feature>
<dbReference type="Proteomes" id="UP000184073">
    <property type="component" value="Unassembled WGS sequence"/>
</dbReference>
<evidence type="ECO:0000256" key="9">
    <source>
        <dbReference type="ARBA" id="ARBA00023228"/>
    </source>
</evidence>
<dbReference type="AlphaFoldDB" id="A0A1L9P426"/>
<dbReference type="GO" id="GO:0015184">
    <property type="term" value="F:L-cystine transmembrane transporter activity"/>
    <property type="evidence" value="ECO:0007669"/>
    <property type="project" value="TreeGrafter"/>
</dbReference>
<evidence type="ECO:0000256" key="1">
    <source>
        <dbReference type="ARBA" id="ARBA00004155"/>
    </source>
</evidence>
<accession>A0A1L9P426</accession>
<evidence type="ECO:0000313" key="14">
    <source>
        <dbReference type="Proteomes" id="UP000184073"/>
    </source>
</evidence>
<keyword evidence="9" id="KW-0458">Lysosome</keyword>
<evidence type="ECO:0000256" key="5">
    <source>
        <dbReference type="ARBA" id="ARBA00022737"/>
    </source>
</evidence>
<dbReference type="OrthoDB" id="75720at2759"/>
<feature type="region of interest" description="Disordered" evidence="11">
    <location>
        <begin position="264"/>
        <end position="289"/>
    </location>
</feature>
<dbReference type="PANTHER" id="PTHR13131:SF5">
    <property type="entry name" value="CYSTINOSIN"/>
    <property type="match status" value="1"/>
</dbReference>
<dbReference type="Gene3D" id="1.20.1280.290">
    <property type="match status" value="2"/>
</dbReference>
<evidence type="ECO:0000256" key="10">
    <source>
        <dbReference type="ARBA" id="ARBA00048473"/>
    </source>
</evidence>
<feature type="transmembrane region" description="Helical" evidence="12">
    <location>
        <begin position="6"/>
        <end position="28"/>
    </location>
</feature>
<keyword evidence="7 12" id="KW-1133">Transmembrane helix</keyword>
<comment type="catalytic activity">
    <reaction evidence="10">
        <text>L-cystine(out) + H(+)(out) = L-cystine(in) + H(+)(in)</text>
        <dbReference type="Rhea" id="RHEA:66172"/>
        <dbReference type="ChEBI" id="CHEBI:15378"/>
        <dbReference type="ChEBI" id="CHEBI:35491"/>
    </reaction>
    <physiologicalReaction direction="left-to-right" evidence="10">
        <dbReference type="Rhea" id="RHEA:66173"/>
    </physiologicalReaction>
</comment>
<sequence length="289" mass="32738">MSQLEVFTRALSRLLGWIYTFCWSASFYPQPIDNYRRKATTGLAIDFPTVNVLGFVCYTVYTGAFLYSPVIRHQYAARHPVSQEPTVRFNDFAFALHAVVLGGLVYSQFYPKIWGFKVSRFQRVSKPIAGLFWGSFAAVAVVICIVLAKSPDEGYEPLSWAWIDVIYALSYVKLVITVVKYVPQAWVNYKRKSTRGWSIVQILLDFTGGVLSLVQLIIDSAFQNDWSGITGNPIKLLLSNVTIFFDLIFMVQHYILYRNAESKDNGKNPDENSPLLLNRDERVANASAA</sequence>
<proteinExistence type="inferred from homology"/>
<keyword evidence="5" id="KW-0677">Repeat</keyword>
<evidence type="ECO:0000256" key="2">
    <source>
        <dbReference type="ARBA" id="ARBA00006855"/>
    </source>
</evidence>
<dbReference type="FunFam" id="1.20.1280.290:FF:000071">
    <property type="entry name" value="Lysosomal L-cystine transporter (Eurofung)"/>
    <property type="match status" value="1"/>
</dbReference>
<comment type="similarity">
    <text evidence="2">Belongs to the cystinosin family.</text>
</comment>
<keyword evidence="8 12" id="KW-0472">Membrane</keyword>
<dbReference type="GeneID" id="63729532"/>
<comment type="subcellular location">
    <subcellularLocation>
        <location evidence="1">Lysosome membrane</location>
        <topology evidence="1">Multi-pass membrane protein</topology>
    </subcellularLocation>
</comment>
<dbReference type="NCBIfam" id="TIGR00951">
    <property type="entry name" value="2A43"/>
    <property type="match status" value="1"/>
</dbReference>
<reference evidence="14" key="1">
    <citation type="journal article" date="2017" name="Genome Biol.">
        <title>Comparative genomics reveals high biological diversity and specific adaptations in the industrially and medically important fungal genus Aspergillus.</title>
        <authorList>
            <person name="de Vries R.P."/>
            <person name="Riley R."/>
            <person name="Wiebenga A."/>
            <person name="Aguilar-Osorio G."/>
            <person name="Amillis S."/>
            <person name="Uchima C.A."/>
            <person name="Anderluh G."/>
            <person name="Asadollahi M."/>
            <person name="Askin M."/>
            <person name="Barry K."/>
            <person name="Battaglia E."/>
            <person name="Bayram O."/>
            <person name="Benocci T."/>
            <person name="Braus-Stromeyer S.A."/>
            <person name="Caldana C."/>
            <person name="Canovas D."/>
            <person name="Cerqueira G.C."/>
            <person name="Chen F."/>
            <person name="Chen W."/>
            <person name="Choi C."/>
            <person name="Clum A."/>
            <person name="Dos Santos R.A."/>
            <person name="Damasio A.R."/>
            <person name="Diallinas G."/>
            <person name="Emri T."/>
            <person name="Fekete E."/>
            <person name="Flipphi M."/>
            <person name="Freyberg S."/>
            <person name="Gallo A."/>
            <person name="Gournas C."/>
            <person name="Habgood R."/>
            <person name="Hainaut M."/>
            <person name="Harispe M.L."/>
            <person name="Henrissat B."/>
            <person name="Hilden K.S."/>
            <person name="Hope R."/>
            <person name="Hossain A."/>
            <person name="Karabika E."/>
            <person name="Karaffa L."/>
            <person name="Karanyi Z."/>
            <person name="Krasevec N."/>
            <person name="Kuo A."/>
            <person name="Kusch H."/>
            <person name="LaButti K."/>
            <person name="Lagendijk E.L."/>
            <person name="Lapidus A."/>
            <person name="Levasseur A."/>
            <person name="Lindquist E."/>
            <person name="Lipzen A."/>
            <person name="Logrieco A.F."/>
            <person name="MacCabe A."/>
            <person name="Maekelae M.R."/>
            <person name="Malavazi I."/>
            <person name="Melin P."/>
            <person name="Meyer V."/>
            <person name="Mielnichuk N."/>
            <person name="Miskei M."/>
            <person name="Molnar A.P."/>
            <person name="Mule G."/>
            <person name="Ngan C.Y."/>
            <person name="Orejas M."/>
            <person name="Orosz E."/>
            <person name="Ouedraogo J.P."/>
            <person name="Overkamp K.M."/>
            <person name="Park H.-S."/>
            <person name="Perrone G."/>
            <person name="Piumi F."/>
            <person name="Punt P.J."/>
            <person name="Ram A.F."/>
            <person name="Ramon A."/>
            <person name="Rauscher S."/>
            <person name="Record E."/>
            <person name="Riano-Pachon D.M."/>
            <person name="Robert V."/>
            <person name="Roehrig J."/>
            <person name="Ruller R."/>
            <person name="Salamov A."/>
            <person name="Salih N.S."/>
            <person name="Samson R.A."/>
            <person name="Sandor E."/>
            <person name="Sanguinetti M."/>
            <person name="Schuetze T."/>
            <person name="Sepcic K."/>
            <person name="Shelest E."/>
            <person name="Sherlock G."/>
            <person name="Sophianopoulou V."/>
            <person name="Squina F.M."/>
            <person name="Sun H."/>
            <person name="Susca A."/>
            <person name="Todd R.B."/>
            <person name="Tsang A."/>
            <person name="Unkles S.E."/>
            <person name="van de Wiele N."/>
            <person name="van Rossen-Uffink D."/>
            <person name="Oliveira J.V."/>
            <person name="Vesth T.C."/>
            <person name="Visser J."/>
            <person name="Yu J.-H."/>
            <person name="Zhou M."/>
            <person name="Andersen M.R."/>
            <person name="Archer D.B."/>
            <person name="Baker S.E."/>
            <person name="Benoit I."/>
            <person name="Brakhage A.A."/>
            <person name="Braus G.H."/>
            <person name="Fischer R."/>
            <person name="Frisvad J.C."/>
            <person name="Goldman G.H."/>
            <person name="Houbraken J."/>
            <person name="Oakley B."/>
            <person name="Pocsi I."/>
            <person name="Scazzocchio C."/>
            <person name="Seiboth B."/>
            <person name="vanKuyk P.A."/>
            <person name="Wortman J."/>
            <person name="Dyer P.S."/>
            <person name="Grigoriev I.V."/>
        </authorList>
    </citation>
    <scope>NUCLEOTIDE SEQUENCE [LARGE SCALE GENOMIC DNA]</scope>
    <source>
        <strain evidence="14">CBS 583.65</strain>
    </source>
</reference>
<evidence type="ECO:0000256" key="6">
    <source>
        <dbReference type="ARBA" id="ARBA00022847"/>
    </source>
</evidence>
<protein>
    <submittedName>
        <fullName evidence="13">Uncharacterized protein</fullName>
    </submittedName>
</protein>
<feature type="transmembrane region" description="Helical" evidence="12">
    <location>
        <begin position="49"/>
        <end position="67"/>
    </location>
</feature>
<dbReference type="Pfam" id="PF04193">
    <property type="entry name" value="PQ-loop"/>
    <property type="match status" value="2"/>
</dbReference>
<dbReference type="InterPro" id="IPR005282">
    <property type="entry name" value="LC_transporter"/>
</dbReference>